<keyword evidence="3" id="KW-1185">Reference proteome</keyword>
<comment type="caution">
    <text evidence="2">The sequence shown here is derived from an EMBL/GenBank/DDBJ whole genome shotgun (WGS) entry which is preliminary data.</text>
</comment>
<evidence type="ECO:0000313" key="2">
    <source>
        <dbReference type="EMBL" id="PUU76800.1"/>
    </source>
</evidence>
<evidence type="ECO:0000313" key="3">
    <source>
        <dbReference type="Proteomes" id="UP000244722"/>
    </source>
</evidence>
<name>A0A2T6ZMS9_TUBBO</name>
<feature type="chain" id="PRO_5015711124" evidence="1">
    <location>
        <begin position="21"/>
        <end position="145"/>
    </location>
</feature>
<accession>A0A2T6ZMS9</accession>
<dbReference type="Proteomes" id="UP000244722">
    <property type="component" value="Unassembled WGS sequence"/>
</dbReference>
<proteinExistence type="predicted"/>
<protein>
    <submittedName>
        <fullName evidence="2">Uncharacterized protein</fullName>
    </submittedName>
</protein>
<sequence>MWTYFLLPALLLLQSIAVQAHPPSLTKTTLSPRDFWDWFFGTDLIGLKGFNQDGCQTASDFDLSISGGASCRTVSSTGVTNVVVVANDKLPSTCILTLYEDKDCKGDSYAQIGPIAPTSNPSACIGPIKNPAGALFRAKAAAMKC</sequence>
<gene>
    <name evidence="2" type="ORF">B9Z19DRAFT_1066336</name>
</gene>
<reference evidence="2 3" key="1">
    <citation type="submission" date="2017-04" db="EMBL/GenBank/DDBJ databases">
        <title>Draft genome sequence of Tuber borchii Vittad., a whitish edible truffle.</title>
        <authorList>
            <consortium name="DOE Joint Genome Institute"/>
            <person name="Murat C."/>
            <person name="Kuo A."/>
            <person name="Barry K.W."/>
            <person name="Clum A."/>
            <person name="Dockter R.B."/>
            <person name="Fauchery L."/>
            <person name="Iotti M."/>
            <person name="Kohler A."/>
            <person name="Labutti K."/>
            <person name="Lindquist E.A."/>
            <person name="Lipzen A."/>
            <person name="Ohm R.A."/>
            <person name="Wang M."/>
            <person name="Grigoriev I.V."/>
            <person name="Zambonelli A."/>
            <person name="Martin F.M."/>
        </authorList>
    </citation>
    <scope>NUCLEOTIDE SEQUENCE [LARGE SCALE GENOMIC DNA]</scope>
    <source>
        <strain evidence="2 3">Tbo3840</strain>
    </source>
</reference>
<evidence type="ECO:0000256" key="1">
    <source>
        <dbReference type="SAM" id="SignalP"/>
    </source>
</evidence>
<dbReference type="AlphaFoldDB" id="A0A2T6ZMS9"/>
<dbReference type="EMBL" id="NESQ01000174">
    <property type="protein sequence ID" value="PUU76800.1"/>
    <property type="molecule type" value="Genomic_DNA"/>
</dbReference>
<keyword evidence="1" id="KW-0732">Signal</keyword>
<dbReference type="OrthoDB" id="5502633at2759"/>
<organism evidence="2 3">
    <name type="scientific">Tuber borchii</name>
    <name type="common">White truffle</name>
    <dbReference type="NCBI Taxonomy" id="42251"/>
    <lineage>
        <taxon>Eukaryota</taxon>
        <taxon>Fungi</taxon>
        <taxon>Dikarya</taxon>
        <taxon>Ascomycota</taxon>
        <taxon>Pezizomycotina</taxon>
        <taxon>Pezizomycetes</taxon>
        <taxon>Pezizales</taxon>
        <taxon>Tuberaceae</taxon>
        <taxon>Tuber</taxon>
    </lineage>
</organism>
<feature type="signal peptide" evidence="1">
    <location>
        <begin position="1"/>
        <end position="20"/>
    </location>
</feature>